<dbReference type="InParanoid" id="A0A4R6QIW0"/>
<protein>
    <submittedName>
        <fullName evidence="3">Nucleotide-binding universal stress UspA family protein</fullName>
    </submittedName>
</protein>
<dbReference type="Pfam" id="PF00582">
    <property type="entry name" value="Usp"/>
    <property type="match status" value="1"/>
</dbReference>
<dbReference type="Gene3D" id="3.40.50.620">
    <property type="entry name" value="HUPs"/>
    <property type="match status" value="1"/>
</dbReference>
<dbReference type="CDD" id="cd23659">
    <property type="entry name" value="USP_At3g01520-like"/>
    <property type="match status" value="1"/>
</dbReference>
<organism evidence="3 4">
    <name type="scientific">Roseateles toxinivorans</name>
    <dbReference type="NCBI Taxonomy" id="270368"/>
    <lineage>
        <taxon>Bacteria</taxon>
        <taxon>Pseudomonadati</taxon>
        <taxon>Pseudomonadota</taxon>
        <taxon>Betaproteobacteria</taxon>
        <taxon>Burkholderiales</taxon>
        <taxon>Sphaerotilaceae</taxon>
        <taxon>Roseateles</taxon>
    </lineage>
</organism>
<dbReference type="RefSeq" id="WP_133703265.1">
    <property type="nucleotide sequence ID" value="NZ_SNXS01000009.1"/>
</dbReference>
<comment type="similarity">
    <text evidence="1">Belongs to the universal stress protein A family.</text>
</comment>
<evidence type="ECO:0000259" key="2">
    <source>
        <dbReference type="Pfam" id="PF00582"/>
    </source>
</evidence>
<dbReference type="PRINTS" id="PR01438">
    <property type="entry name" value="UNVRSLSTRESS"/>
</dbReference>
<dbReference type="SUPFAM" id="SSF52402">
    <property type="entry name" value="Adenine nucleotide alpha hydrolases-like"/>
    <property type="match status" value="1"/>
</dbReference>
<evidence type="ECO:0000313" key="3">
    <source>
        <dbReference type="EMBL" id="TDP62075.1"/>
    </source>
</evidence>
<dbReference type="PANTHER" id="PTHR46268:SF6">
    <property type="entry name" value="UNIVERSAL STRESS PROTEIN UP12"/>
    <property type="match status" value="1"/>
</dbReference>
<gene>
    <name evidence="3" type="ORF">DES47_10955</name>
</gene>
<proteinExistence type="inferred from homology"/>
<dbReference type="InterPro" id="IPR006016">
    <property type="entry name" value="UspA"/>
</dbReference>
<dbReference type="PANTHER" id="PTHR46268">
    <property type="entry name" value="STRESS RESPONSE PROTEIN NHAX"/>
    <property type="match status" value="1"/>
</dbReference>
<name>A0A4R6QIW0_9BURK</name>
<dbReference type="OrthoDB" id="5512223at2"/>
<dbReference type="EMBL" id="SNXS01000009">
    <property type="protein sequence ID" value="TDP62075.1"/>
    <property type="molecule type" value="Genomic_DNA"/>
</dbReference>
<reference evidence="3 4" key="1">
    <citation type="submission" date="2019-03" db="EMBL/GenBank/DDBJ databases">
        <title>Genomic Encyclopedia of Type Strains, Phase IV (KMG-IV): sequencing the most valuable type-strain genomes for metagenomic binning, comparative biology and taxonomic classification.</title>
        <authorList>
            <person name="Goeker M."/>
        </authorList>
    </citation>
    <scope>NUCLEOTIDE SEQUENCE [LARGE SCALE GENOMIC DNA]</scope>
    <source>
        <strain evidence="3 4">DSM 16998</strain>
    </source>
</reference>
<evidence type="ECO:0000313" key="4">
    <source>
        <dbReference type="Proteomes" id="UP000295361"/>
    </source>
</evidence>
<sequence>MKILLAIDGSPAALEAARHGLQLARDGLRTGFVLATVQDPTYLYEMVLAPNAEVLERVSGAVGARALAGAEELFTAAGVAYEREIGSGDPATTLVEIAQRYGCTAILMGARGMGALRGVLLGSVSQGVLQRAAVPVIIVKHEPETEQ</sequence>
<dbReference type="InterPro" id="IPR014729">
    <property type="entry name" value="Rossmann-like_a/b/a_fold"/>
</dbReference>
<evidence type="ECO:0000256" key="1">
    <source>
        <dbReference type="ARBA" id="ARBA00008791"/>
    </source>
</evidence>
<feature type="domain" description="UspA" evidence="2">
    <location>
        <begin position="2"/>
        <end position="140"/>
    </location>
</feature>
<dbReference type="InterPro" id="IPR006015">
    <property type="entry name" value="Universal_stress_UspA"/>
</dbReference>
<keyword evidence="4" id="KW-1185">Reference proteome</keyword>
<dbReference type="Proteomes" id="UP000295361">
    <property type="component" value="Unassembled WGS sequence"/>
</dbReference>
<accession>A0A4R6QIW0</accession>
<comment type="caution">
    <text evidence="3">The sequence shown here is derived from an EMBL/GenBank/DDBJ whole genome shotgun (WGS) entry which is preliminary data.</text>
</comment>
<dbReference type="AlphaFoldDB" id="A0A4R6QIW0"/>